<dbReference type="EMBL" id="CP066817">
    <property type="protein sequence ID" value="QQM61677.1"/>
    <property type="molecule type" value="Genomic_DNA"/>
</dbReference>
<feature type="domain" description="3H" evidence="2">
    <location>
        <begin position="71"/>
        <end position="166"/>
    </location>
</feature>
<dbReference type="InterPro" id="IPR036388">
    <property type="entry name" value="WH-like_DNA-bd_sf"/>
</dbReference>
<feature type="domain" description="Helix-turn-helix type 11" evidence="3">
    <location>
        <begin position="6"/>
        <end position="58"/>
    </location>
</feature>
<dbReference type="SUPFAM" id="SSF46785">
    <property type="entry name" value="Winged helix' DNA-binding domain"/>
    <property type="match status" value="1"/>
</dbReference>
<reference evidence="5 7" key="2">
    <citation type="submission" date="2020-12" db="EMBL/GenBank/DDBJ databases">
        <title>Whole genome sequencing of Lactobacillus plantarum PC518.</title>
        <authorList>
            <person name="Guo Q."/>
        </authorList>
    </citation>
    <scope>NUCLEOTIDE SEQUENCE [LARGE SCALE GENOMIC DNA]</scope>
    <source>
        <strain evidence="5 7">PC518</strain>
    </source>
</reference>
<dbReference type="InterPro" id="IPR004173">
    <property type="entry name" value="3H_domain"/>
</dbReference>
<evidence type="ECO:0000259" key="2">
    <source>
        <dbReference type="Pfam" id="PF02829"/>
    </source>
</evidence>
<dbReference type="Gene3D" id="1.10.10.10">
    <property type="entry name" value="Winged helix-like DNA-binding domain superfamily/Winged helix DNA-binding domain"/>
    <property type="match status" value="1"/>
</dbReference>
<feature type="binding site" evidence="1">
    <location>
        <position position="82"/>
    </location>
    <ligand>
        <name>Ni(2+)</name>
        <dbReference type="ChEBI" id="CHEBI:49786"/>
    </ligand>
</feature>
<feature type="binding site" evidence="1">
    <location>
        <position position="74"/>
    </location>
    <ligand>
        <name>Ni(2+)</name>
        <dbReference type="ChEBI" id="CHEBI:49786"/>
    </ligand>
</feature>
<dbReference type="InterPro" id="IPR013196">
    <property type="entry name" value="HTH_11"/>
</dbReference>
<dbReference type="RefSeq" id="WP_003642550.1">
    <property type="nucleotide sequence ID" value="NZ_AP018405.1"/>
</dbReference>
<organism evidence="4 6">
    <name type="scientific">Lactiplantibacillus plantarum</name>
    <name type="common">Lactobacillus plantarum</name>
    <dbReference type="NCBI Taxonomy" id="1590"/>
    <lineage>
        <taxon>Bacteria</taxon>
        <taxon>Bacillati</taxon>
        <taxon>Bacillota</taxon>
        <taxon>Bacilli</taxon>
        <taxon>Lactobacillales</taxon>
        <taxon>Lactobacillaceae</taxon>
        <taxon>Lactiplantibacillus</taxon>
    </lineage>
</organism>
<evidence type="ECO:0000256" key="1">
    <source>
        <dbReference type="PIRSR" id="PIRSR037847-1"/>
    </source>
</evidence>
<reference evidence="4 6" key="1">
    <citation type="submission" date="2016-03" db="EMBL/GenBank/DDBJ databases">
        <title>Comparative genomics of 54 Lactobacillus plantarum strains reveals genomic uncoupling from niche constraints.</title>
        <authorList>
            <person name="Martino M.E."/>
        </authorList>
    </citation>
    <scope>NUCLEOTIDE SEQUENCE [LARGE SCALE GENOMIC DNA]</scope>
    <source>
        <strain evidence="4 6">19.1</strain>
    </source>
</reference>
<dbReference type="PIRSF" id="PIRSF037847">
    <property type="entry name" value="NiaR"/>
    <property type="match status" value="1"/>
</dbReference>
<dbReference type="KEGG" id="lpb:SH83_11665"/>
<dbReference type="SUPFAM" id="SSF75500">
    <property type="entry name" value="Putative transcriptional regulator TM1602, C-terminal domain"/>
    <property type="match status" value="1"/>
</dbReference>
<dbReference type="Pfam" id="PF02829">
    <property type="entry name" value="3H"/>
    <property type="match status" value="1"/>
</dbReference>
<feature type="binding site" evidence="1">
    <location>
        <position position="143"/>
    </location>
    <ligand>
        <name>Ni(2+)</name>
        <dbReference type="ChEBI" id="CHEBI:49786"/>
    </ligand>
</feature>
<keyword evidence="1" id="KW-0479">Metal-binding</keyword>
<dbReference type="PANTHER" id="PTHR40068">
    <property type="entry name" value="TRANSCRIPTION REPRESSOR NIAR-RELATED"/>
    <property type="match status" value="1"/>
</dbReference>
<protein>
    <submittedName>
        <fullName evidence="5">Transcription repressor NadR</fullName>
    </submittedName>
    <submittedName>
        <fullName evidence="4">Transcriptional repressor for NAD biosynthesisin gram-positive</fullName>
    </submittedName>
</protein>
<proteinExistence type="predicted"/>
<dbReference type="Proteomes" id="UP000076882">
    <property type="component" value="Unassembled WGS sequence"/>
</dbReference>
<evidence type="ECO:0000313" key="4">
    <source>
        <dbReference type="EMBL" id="KZU95630.1"/>
    </source>
</evidence>
<dbReference type="Pfam" id="PF08279">
    <property type="entry name" value="HTH_11"/>
    <property type="match status" value="1"/>
</dbReference>
<name>A0A0G9GJV3_LACPN</name>
<gene>
    <name evidence="5" type="ORF">JH395_03725</name>
    <name evidence="4" type="ORF">Lp19_1584</name>
</gene>
<dbReference type="InterPro" id="IPR035922">
    <property type="entry name" value="3H_dom_sf"/>
</dbReference>
<keyword evidence="1" id="KW-0533">Nickel</keyword>
<dbReference type="Proteomes" id="UP000595466">
    <property type="component" value="Chromosome"/>
</dbReference>
<dbReference type="GO" id="GO:0046872">
    <property type="term" value="F:metal ion binding"/>
    <property type="evidence" value="ECO:0007669"/>
    <property type="project" value="UniProtKB-KW"/>
</dbReference>
<dbReference type="EMBL" id="LUXM01000026">
    <property type="protein sequence ID" value="KZU95630.1"/>
    <property type="molecule type" value="Genomic_DNA"/>
</dbReference>
<dbReference type="PANTHER" id="PTHR40068:SF1">
    <property type="entry name" value="TRANSCRIPTION REPRESSOR NIAR-RELATED"/>
    <property type="match status" value="1"/>
</dbReference>
<dbReference type="PATRIC" id="fig|1590.142.peg.2503"/>
<accession>A0A0G9GJV3</accession>
<evidence type="ECO:0000313" key="6">
    <source>
        <dbReference type="Proteomes" id="UP000076882"/>
    </source>
</evidence>
<evidence type="ECO:0000259" key="3">
    <source>
        <dbReference type="Pfam" id="PF08279"/>
    </source>
</evidence>
<dbReference type="Gene3D" id="3.30.1340.20">
    <property type="entry name" value="3H domain"/>
    <property type="match status" value="1"/>
</dbReference>
<evidence type="ECO:0000313" key="5">
    <source>
        <dbReference type="EMBL" id="QQM61677.1"/>
    </source>
</evidence>
<evidence type="ECO:0000313" key="7">
    <source>
        <dbReference type="Proteomes" id="UP000595466"/>
    </source>
</evidence>
<dbReference type="InterPro" id="IPR036390">
    <property type="entry name" value="WH_DNA-bd_sf"/>
</dbReference>
<dbReference type="AlphaFoldDB" id="A0A0G9GJV3"/>
<sequence>MTGSERREQIRSKLSQTQVPVSATTLAKQFNVSRQTIVGDISLLRAHGTAIVATLQGYELEKADQPTAVLVCRHFPNEAMQEMALIIHAGGIIKDVEVEHPLYGRLRGELEIRSVGDVNLFMGRLKKLQGHLLSELTDGVHSHTVAYQTPEQLTAIKAALRDAGYLYEN</sequence>
<dbReference type="InterPro" id="IPR026043">
    <property type="entry name" value="NadR"/>
</dbReference>
<feature type="binding site" evidence="1">
    <location>
        <position position="141"/>
    </location>
    <ligand>
        <name>Ni(2+)</name>
        <dbReference type="ChEBI" id="CHEBI:49786"/>
    </ligand>
</feature>